<organism evidence="1 2">
    <name type="scientific">Reticulomyxa filosa</name>
    <dbReference type="NCBI Taxonomy" id="46433"/>
    <lineage>
        <taxon>Eukaryota</taxon>
        <taxon>Sar</taxon>
        <taxon>Rhizaria</taxon>
        <taxon>Retaria</taxon>
        <taxon>Foraminifera</taxon>
        <taxon>Monothalamids</taxon>
        <taxon>Reticulomyxidae</taxon>
        <taxon>Reticulomyxa</taxon>
    </lineage>
</organism>
<proteinExistence type="predicted"/>
<evidence type="ECO:0000313" key="2">
    <source>
        <dbReference type="Proteomes" id="UP000023152"/>
    </source>
</evidence>
<accession>X6LB66</accession>
<reference evidence="1 2" key="1">
    <citation type="journal article" date="2013" name="Curr. Biol.">
        <title>The Genome of the Foraminiferan Reticulomyxa filosa.</title>
        <authorList>
            <person name="Glockner G."/>
            <person name="Hulsmann N."/>
            <person name="Schleicher M."/>
            <person name="Noegel A.A."/>
            <person name="Eichinger L."/>
            <person name="Gallinger C."/>
            <person name="Pawlowski J."/>
            <person name="Sierra R."/>
            <person name="Euteneuer U."/>
            <person name="Pillet L."/>
            <person name="Moustafa A."/>
            <person name="Platzer M."/>
            <person name="Groth M."/>
            <person name="Szafranski K."/>
            <person name="Schliwa M."/>
        </authorList>
    </citation>
    <scope>NUCLEOTIDE SEQUENCE [LARGE SCALE GENOMIC DNA]</scope>
</reference>
<evidence type="ECO:0000313" key="1">
    <source>
        <dbReference type="EMBL" id="ETN97954.1"/>
    </source>
</evidence>
<dbReference type="Proteomes" id="UP000023152">
    <property type="component" value="Unassembled WGS sequence"/>
</dbReference>
<dbReference type="AlphaFoldDB" id="X6LB66"/>
<dbReference type="EMBL" id="ASPP01048079">
    <property type="protein sequence ID" value="ETN97954.1"/>
    <property type="molecule type" value="Genomic_DNA"/>
</dbReference>
<name>X6LB66_RETFI</name>
<protein>
    <submittedName>
        <fullName evidence="1">Uncharacterized protein</fullName>
    </submittedName>
</protein>
<gene>
    <name evidence="1" type="ORF">RFI_39568</name>
</gene>
<keyword evidence="2" id="KW-1185">Reference proteome</keyword>
<sequence length="97" mass="10995">MIATSLVKFAAHIACDTYEGRNGGEVDEDEKSKDIEEAEGKKEFLLVQLWKKADPPMVLFNQLAITDSVQIHMQKTSLDEDLKLMEKKMEHTLSLLS</sequence>
<comment type="caution">
    <text evidence="1">The sequence shown here is derived from an EMBL/GenBank/DDBJ whole genome shotgun (WGS) entry which is preliminary data.</text>
</comment>
<feature type="non-terminal residue" evidence="1">
    <location>
        <position position="97"/>
    </location>
</feature>